<evidence type="ECO:0000259" key="6">
    <source>
        <dbReference type="PROSITE" id="PS50111"/>
    </source>
</evidence>
<evidence type="ECO:0000256" key="5">
    <source>
        <dbReference type="SAM" id="Phobius"/>
    </source>
</evidence>
<evidence type="ECO:0000256" key="1">
    <source>
        <dbReference type="ARBA" id="ARBA00023224"/>
    </source>
</evidence>
<keyword evidence="9" id="KW-1185">Reference proteome</keyword>
<accession>A0A081C235</accession>
<dbReference type="HOGENOM" id="CLU_020059_0_0_0"/>
<name>A0A081C235_VECG1</name>
<dbReference type="CDD" id="cd11386">
    <property type="entry name" value="MCP_signal"/>
    <property type="match status" value="1"/>
</dbReference>
<evidence type="ECO:0000256" key="2">
    <source>
        <dbReference type="ARBA" id="ARBA00029447"/>
    </source>
</evidence>
<dbReference type="CDD" id="cd06225">
    <property type="entry name" value="HAMP"/>
    <property type="match status" value="1"/>
</dbReference>
<feature type="transmembrane region" description="Helical" evidence="5">
    <location>
        <begin position="335"/>
        <end position="354"/>
    </location>
</feature>
<feature type="transmembrane region" description="Helical" evidence="5">
    <location>
        <begin position="26"/>
        <end position="52"/>
    </location>
</feature>
<dbReference type="Pfam" id="PF00672">
    <property type="entry name" value="HAMP"/>
    <property type="match status" value="1"/>
</dbReference>
<keyword evidence="1 3" id="KW-0807">Transducer</keyword>
<dbReference type="SMART" id="SM00304">
    <property type="entry name" value="HAMP"/>
    <property type="match status" value="3"/>
</dbReference>
<keyword evidence="5" id="KW-0812">Transmembrane</keyword>
<evidence type="ECO:0000256" key="3">
    <source>
        <dbReference type="PROSITE-ProRule" id="PRU00284"/>
    </source>
</evidence>
<keyword evidence="5" id="KW-0472">Membrane</keyword>
<dbReference type="EMBL" id="DF820468">
    <property type="protein sequence ID" value="GAK58640.1"/>
    <property type="molecule type" value="Genomic_DNA"/>
</dbReference>
<feature type="compositionally biased region" description="Low complexity" evidence="4">
    <location>
        <begin position="888"/>
        <end position="905"/>
    </location>
</feature>
<dbReference type="SUPFAM" id="SSF58104">
    <property type="entry name" value="Methyl-accepting chemotaxis protein (MCP) signaling domain"/>
    <property type="match status" value="2"/>
</dbReference>
<dbReference type="InterPro" id="IPR004089">
    <property type="entry name" value="MCPsignal_dom"/>
</dbReference>
<dbReference type="Gene3D" id="6.10.340.10">
    <property type="match status" value="1"/>
</dbReference>
<dbReference type="eggNOG" id="COG0840">
    <property type="taxonomic scope" value="Bacteria"/>
</dbReference>
<feature type="domain" description="Methyl-accepting transducer" evidence="6">
    <location>
        <begin position="520"/>
        <end position="784"/>
    </location>
</feature>
<protein>
    <submittedName>
        <fullName evidence="8">Methyl-accepting chemotaxis sensory transducer, putative</fullName>
    </submittedName>
</protein>
<keyword evidence="5" id="KW-1133">Transmembrane helix</keyword>
<feature type="region of interest" description="Disordered" evidence="4">
    <location>
        <begin position="883"/>
        <end position="905"/>
    </location>
</feature>
<comment type="similarity">
    <text evidence="2">Belongs to the methyl-accepting chemotaxis (MCP) protein family.</text>
</comment>
<feature type="domain" description="HAMP" evidence="7">
    <location>
        <begin position="437"/>
        <end position="487"/>
    </location>
</feature>
<dbReference type="PROSITE" id="PS50885">
    <property type="entry name" value="HAMP"/>
    <property type="match status" value="2"/>
</dbReference>
<sequence>MSPYPSFFDERVDGDHSTLRSMKSHFYWSITTKLLLMNVVIFLIIGAIIFVVNASFERIDRSLSIIIHEDVKQVIENTQLSRELHYLFTRTALFLGAIHNEEEFFRTKGQELLSIGQNLISKTIDERLHTQFLKFLQILQTLIEQEIAILADWQQIQASNDTLLSLLNQLEERIADKLVPLTMQNQETSNLTQIRVFIPNYRDLLRQITIILVKIRQEVSGSQGASAQQELRALEKIYPALPALFQELHLKLQILLAADQDIANDGEQLVTLVRTYQSHVLNFYAKLQTAREDMLILADIQADILAMIQAKDSEIAQASGKLQYHVASVIGNARGIMLALTVTILLILMISWLITRWMTRPLLDLSRSAAQLANGDISCGIREIPHRDEIGDLSQAFMRLIAYFREMAATATQISQGHVDLEIQPRSEKDVFGNQFQQMILYLKNIADMANHVAHGDLRQQIAMRSEQDQLGSVFIQMQKGLSALITEIRSGAGYISSVSQQIFGTAVENSQALEKIGTAAEVTSSAMREVSASAEEVRMNTEQLSSSVEQTSASINQMIASISHIAENSRKLSKLSGTTSATVAQVVESLEKVAQQTEHSKALSATTTNDATSGQDAVEQMIEKMQAISQITRDISEIILGLEQRSTDIGRILDVIDEVADQTSMLSLNASIIAAQAGVHGRGFAVVANEIKELAQRVGTSTNEIAKIIKRVQRDSSEAVNAIARGQQEVDSGVVVAQQAGEALEKIRQSAQNSSQVAAEIAVLVRQQTTASTRIAESINDVANMSAEITRATHEQETNSTQLFEVVENMHALAMQVFRATQEQQQSTRHVTEFMEDVIALVEQNVPTVRELAQTADELTDQAENLMHQVERFMIPQEPSILPTSEQSALPPQKSQQPQLLRKM</sequence>
<dbReference type="InterPro" id="IPR003660">
    <property type="entry name" value="HAMP_dom"/>
</dbReference>
<dbReference type="PANTHER" id="PTHR32089">
    <property type="entry name" value="METHYL-ACCEPTING CHEMOTAXIS PROTEIN MCPB"/>
    <property type="match status" value="1"/>
</dbReference>
<gene>
    <name evidence="8" type="ORF">U27_05614</name>
</gene>
<organism evidence="8">
    <name type="scientific">Vecturithrix granuli</name>
    <dbReference type="NCBI Taxonomy" id="1499967"/>
    <lineage>
        <taxon>Bacteria</taxon>
        <taxon>Candidatus Moduliflexota</taxon>
        <taxon>Candidatus Vecturitrichia</taxon>
        <taxon>Candidatus Vecturitrichales</taxon>
        <taxon>Candidatus Vecturitrichaceae</taxon>
        <taxon>Candidatus Vecturithrix</taxon>
    </lineage>
</organism>
<dbReference type="SUPFAM" id="SSF158472">
    <property type="entry name" value="HAMP domain-like"/>
    <property type="match status" value="1"/>
</dbReference>
<evidence type="ECO:0000313" key="8">
    <source>
        <dbReference type="EMBL" id="GAK58640.1"/>
    </source>
</evidence>
<dbReference type="GO" id="GO:0016020">
    <property type="term" value="C:membrane"/>
    <property type="evidence" value="ECO:0007669"/>
    <property type="project" value="InterPro"/>
</dbReference>
<feature type="domain" description="HAMP" evidence="7">
    <location>
        <begin position="356"/>
        <end position="409"/>
    </location>
</feature>
<dbReference type="GO" id="GO:0007165">
    <property type="term" value="P:signal transduction"/>
    <property type="evidence" value="ECO:0007669"/>
    <property type="project" value="UniProtKB-KW"/>
</dbReference>
<dbReference type="PROSITE" id="PS50111">
    <property type="entry name" value="CHEMOTAXIS_TRANSDUC_2"/>
    <property type="match status" value="1"/>
</dbReference>
<dbReference type="Pfam" id="PF00015">
    <property type="entry name" value="MCPsignal"/>
    <property type="match status" value="1"/>
</dbReference>
<reference evidence="8" key="1">
    <citation type="journal article" date="2015" name="PeerJ">
        <title>First genomic representation of candidate bacterial phylum KSB3 points to enhanced environmental sensing as a trigger of wastewater bulking.</title>
        <authorList>
            <person name="Sekiguchi Y."/>
            <person name="Ohashi A."/>
            <person name="Parks D.H."/>
            <person name="Yamauchi T."/>
            <person name="Tyson G.W."/>
            <person name="Hugenholtz P."/>
        </authorList>
    </citation>
    <scope>NUCLEOTIDE SEQUENCE [LARGE SCALE GENOMIC DNA]</scope>
</reference>
<evidence type="ECO:0000259" key="7">
    <source>
        <dbReference type="PROSITE" id="PS50885"/>
    </source>
</evidence>
<dbReference type="SMART" id="SM00283">
    <property type="entry name" value="MA"/>
    <property type="match status" value="1"/>
</dbReference>
<dbReference type="STRING" id="1499967.U27_05614"/>
<dbReference type="PANTHER" id="PTHR32089:SF112">
    <property type="entry name" value="LYSOZYME-LIKE PROTEIN-RELATED"/>
    <property type="match status" value="1"/>
</dbReference>
<dbReference type="AlphaFoldDB" id="A0A081C235"/>
<proteinExistence type="inferred from homology"/>
<dbReference type="Gene3D" id="1.10.287.950">
    <property type="entry name" value="Methyl-accepting chemotaxis protein"/>
    <property type="match status" value="3"/>
</dbReference>
<evidence type="ECO:0000313" key="9">
    <source>
        <dbReference type="Proteomes" id="UP000030661"/>
    </source>
</evidence>
<evidence type="ECO:0000256" key="4">
    <source>
        <dbReference type="SAM" id="MobiDB-lite"/>
    </source>
</evidence>
<dbReference type="Proteomes" id="UP000030661">
    <property type="component" value="Unassembled WGS sequence"/>
</dbReference>